<dbReference type="SUPFAM" id="SSF51182">
    <property type="entry name" value="RmlC-like cupins"/>
    <property type="match status" value="1"/>
</dbReference>
<dbReference type="Pfam" id="PF07883">
    <property type="entry name" value="Cupin_2"/>
    <property type="match status" value="1"/>
</dbReference>
<feature type="domain" description="Cupin type-2" evidence="1">
    <location>
        <begin position="38"/>
        <end position="93"/>
    </location>
</feature>
<evidence type="ECO:0000313" key="2">
    <source>
        <dbReference type="EMBL" id="MUK88905.1"/>
    </source>
</evidence>
<dbReference type="InterPro" id="IPR013096">
    <property type="entry name" value="Cupin_2"/>
</dbReference>
<dbReference type="AlphaFoldDB" id="A0A6N8FHI3"/>
<comment type="caution">
    <text evidence="2">The sequence shown here is derived from an EMBL/GenBank/DDBJ whole genome shotgun (WGS) entry which is preliminary data.</text>
</comment>
<dbReference type="InterPro" id="IPR014710">
    <property type="entry name" value="RmlC-like_jellyroll"/>
</dbReference>
<keyword evidence="3" id="KW-1185">Reference proteome</keyword>
<sequence>MQIFNFKQEVGTKITHFDSNFVMSRILNTQGSVHIGCMHLEIDGVIGYHQATVSQLLLIVEGEGEVRGEEDRFIRVTKGDAVFWEAREWHETKTECGLTAIVIEGKNINPTSLMPKKGGGIL</sequence>
<dbReference type="Gene3D" id="2.60.120.10">
    <property type="entry name" value="Jelly Rolls"/>
    <property type="match status" value="1"/>
</dbReference>
<evidence type="ECO:0000259" key="1">
    <source>
        <dbReference type="Pfam" id="PF07883"/>
    </source>
</evidence>
<evidence type="ECO:0000313" key="3">
    <source>
        <dbReference type="Proteomes" id="UP000469125"/>
    </source>
</evidence>
<organism evidence="2 3">
    <name type="scientific">Ornithinibacillus caprae</name>
    <dbReference type="NCBI Taxonomy" id="2678566"/>
    <lineage>
        <taxon>Bacteria</taxon>
        <taxon>Bacillati</taxon>
        <taxon>Bacillota</taxon>
        <taxon>Bacilli</taxon>
        <taxon>Bacillales</taxon>
        <taxon>Bacillaceae</taxon>
        <taxon>Ornithinibacillus</taxon>
    </lineage>
</organism>
<reference evidence="2 3" key="1">
    <citation type="submission" date="2019-11" db="EMBL/GenBank/DDBJ databases">
        <authorList>
            <person name="Li X."/>
        </authorList>
    </citation>
    <scope>NUCLEOTIDE SEQUENCE [LARGE SCALE GENOMIC DNA]</scope>
    <source>
        <strain evidence="2 3">L9</strain>
    </source>
</reference>
<dbReference type="InterPro" id="IPR011051">
    <property type="entry name" value="RmlC_Cupin_sf"/>
</dbReference>
<dbReference type="Proteomes" id="UP000469125">
    <property type="component" value="Unassembled WGS sequence"/>
</dbReference>
<gene>
    <name evidence="2" type="ORF">GMD78_10920</name>
</gene>
<name>A0A6N8FHI3_9BACI</name>
<dbReference type="RefSeq" id="WP_155668877.1">
    <property type="nucleotide sequence ID" value="NZ_WOCA01000007.1"/>
</dbReference>
<proteinExistence type="predicted"/>
<accession>A0A6N8FHI3</accession>
<dbReference type="EMBL" id="WOCA01000007">
    <property type="protein sequence ID" value="MUK88905.1"/>
    <property type="molecule type" value="Genomic_DNA"/>
</dbReference>
<protein>
    <submittedName>
        <fullName evidence="2">Cupin domain-containing protein</fullName>
    </submittedName>
</protein>